<gene>
    <name evidence="1" type="ORF">BTO22_13610</name>
</gene>
<comment type="caution">
    <text evidence="1">The sequence shown here is derived from an EMBL/GenBank/DDBJ whole genome shotgun (WGS) entry which is preliminary data.</text>
</comment>
<dbReference type="AlphaFoldDB" id="A0A2S7X2V5"/>
<sequence length="165" mass="18707">MECLYEVIESIDGNYAIFEVPLSSGDIVYMKASHCYNGLFQWYVVIVDRVKFFELWAKDPSAEENKLATGGLKEWEADYKYNLAATGFSKGYENPVPLPTMICDYNSEKCEDYVSINNGITRTIWLASKGAEFIPVLCRERDGAKKLHELVGINGDSIRQLVELI</sequence>
<protein>
    <submittedName>
        <fullName evidence="1">Uncharacterized protein</fullName>
    </submittedName>
</protein>
<name>A0A2S7X2V5_9GAMM</name>
<dbReference type="Proteomes" id="UP000239263">
    <property type="component" value="Unassembled WGS sequence"/>
</dbReference>
<evidence type="ECO:0000313" key="1">
    <source>
        <dbReference type="EMBL" id="PQJ84550.1"/>
    </source>
</evidence>
<dbReference type="EMBL" id="MSCO01000002">
    <property type="protein sequence ID" value="PQJ84550.1"/>
    <property type="molecule type" value="Genomic_DNA"/>
</dbReference>
<dbReference type="Pfam" id="PF22162">
    <property type="entry name" value="PFIN"/>
    <property type="match status" value="1"/>
</dbReference>
<accession>A0A2S7X2V5</accession>
<organism evidence="1 2">
    <name type="scientific">Aliivibrio sifiae</name>
    <dbReference type="NCBI Taxonomy" id="566293"/>
    <lineage>
        <taxon>Bacteria</taxon>
        <taxon>Pseudomonadati</taxon>
        <taxon>Pseudomonadota</taxon>
        <taxon>Gammaproteobacteria</taxon>
        <taxon>Vibrionales</taxon>
        <taxon>Vibrionaceae</taxon>
        <taxon>Aliivibrio</taxon>
    </lineage>
</organism>
<evidence type="ECO:0000313" key="2">
    <source>
        <dbReference type="Proteomes" id="UP000239263"/>
    </source>
</evidence>
<dbReference type="InterPro" id="IPR054044">
    <property type="entry name" value="PFIN"/>
</dbReference>
<reference evidence="1 2" key="1">
    <citation type="submission" date="2016-12" db="EMBL/GenBank/DDBJ databases">
        <title>Diversity of luminous bacteria.</title>
        <authorList>
            <person name="Yoshizawa S."/>
            <person name="Kogure K."/>
        </authorList>
    </citation>
    <scope>NUCLEOTIDE SEQUENCE [LARGE SCALE GENOMIC DNA]</scope>
    <source>
        <strain evidence="1 2">ATCC 33715</strain>
    </source>
</reference>
<proteinExistence type="predicted"/>